<keyword evidence="8" id="KW-1185">Reference proteome</keyword>
<dbReference type="SMART" id="SM00462">
    <property type="entry name" value="PTB"/>
    <property type="match status" value="1"/>
</dbReference>
<feature type="region of interest" description="Disordered" evidence="4">
    <location>
        <begin position="248"/>
        <end position="409"/>
    </location>
</feature>
<dbReference type="EMBL" id="OU015567">
    <property type="protein sequence ID" value="CAG5110205.1"/>
    <property type="molecule type" value="Genomic_DNA"/>
</dbReference>
<dbReference type="Gene3D" id="2.30.42.10">
    <property type="match status" value="2"/>
</dbReference>
<evidence type="ECO:0000313" key="8">
    <source>
        <dbReference type="Proteomes" id="UP001158576"/>
    </source>
</evidence>
<feature type="region of interest" description="Disordered" evidence="4">
    <location>
        <begin position="33"/>
        <end position="84"/>
    </location>
</feature>
<evidence type="ECO:0000313" key="7">
    <source>
        <dbReference type="EMBL" id="CAG5110205.1"/>
    </source>
</evidence>
<organism evidence="7 8">
    <name type="scientific">Oikopleura dioica</name>
    <name type="common">Tunicate</name>
    <dbReference type="NCBI Taxonomy" id="34765"/>
    <lineage>
        <taxon>Eukaryota</taxon>
        <taxon>Metazoa</taxon>
        <taxon>Chordata</taxon>
        <taxon>Tunicata</taxon>
        <taxon>Appendicularia</taxon>
        <taxon>Copelata</taxon>
        <taxon>Oikopleuridae</taxon>
        <taxon>Oikopleura</taxon>
    </lineage>
</organism>
<feature type="region of interest" description="Disordered" evidence="4">
    <location>
        <begin position="426"/>
        <end position="499"/>
    </location>
</feature>
<dbReference type="Pfam" id="PF00640">
    <property type="entry name" value="PID"/>
    <property type="match status" value="1"/>
</dbReference>
<keyword evidence="1" id="KW-0813">Transport</keyword>
<dbReference type="InterPro" id="IPR001478">
    <property type="entry name" value="PDZ"/>
</dbReference>
<feature type="compositionally biased region" description="Low complexity" evidence="4">
    <location>
        <begin position="459"/>
        <end position="472"/>
    </location>
</feature>
<sequence>MEVIEEVEIVNSENYHANHENQQNQNIENMANERSSMDDLHSCALKTNSPDQIRSNLDANPSPSNSSNNPPLPNSEYAKDCEDSSSLVEASLSKLALDEIASPLETSTRELSQQDDLDKNTLNTPTAEESEFRKPADFSNTCSTLRTPVSSLPSVSNNNSLNSSALGSPHLPNPPQINASSKLNPDSLPFCPQMLPPHLAQQQALYQQQLIQALQMQNHFQGQFRGQVQGFPQRLPPQLIAQIPQQHIPPHAARPGPSNGHEMGGNSDPRESSHIPPPPLRLWNSPNTQGPPVLPHGFPSAQHPDPQFPPPHSRNGPQSNPNSSRQQFQRPIPDIPPPLPTQDQLDQMHHQMHKRPNKQLHPLNPPHHQMHPDNPPHDPSSRLLVQREERDSSYQSNHQRQSSDEDHQRAIESNQKYEALFKALGEASQKHNQQSEIGQHQHQPSSKPDQQLADDCPWQRRSSNQSSSQSQQKHQPFQNPPDQKMQLPPPPIQERVIPQVPGPCDPEDLIDGVLFSSNYLGSTQLKVDKNSTKTARMMQAQEAMTRVKAPAGESQPSVEVDLFASTSKIKILNAKTQEVIMEHPLRSISYIADIGDILVLIAKRKDVEESELHRPVSDSGKPQQRVVCHVLQSAEAEMMSSALGQCFQLAFQLFLQINGIPPPSDTEAVQELAEVYHDDLVHYSKRENAKEIWIEKKRGESLGVALVESGWGSILPTVILANIQHSSPAERSGKLNIGDQIMSVNGTSLVGLPLSSVHQVIKGVKPERCVRLNMVSCPPVVTVIIKRPDLRHQLGFSVQNGIICSLMRGGIAEKGGVRVGHRIIEINDESVVATQHDKIVRLLVTSVGEIHMKTMPAAMFRLLTGQDQPVYL</sequence>
<feature type="domain" description="PDZ" evidence="6">
    <location>
        <begin position="691"/>
        <end position="776"/>
    </location>
</feature>
<feature type="compositionally biased region" description="Polar residues" evidence="4">
    <location>
        <begin position="45"/>
        <end position="59"/>
    </location>
</feature>
<feature type="region of interest" description="Disordered" evidence="4">
    <location>
        <begin position="105"/>
        <end position="185"/>
    </location>
</feature>
<dbReference type="CDD" id="cd01208">
    <property type="entry name" value="PTB_X11"/>
    <property type="match status" value="1"/>
</dbReference>
<feature type="compositionally biased region" description="Low complexity" evidence="4">
    <location>
        <begin position="60"/>
        <end position="69"/>
    </location>
</feature>
<protein>
    <submittedName>
        <fullName evidence="7">Oidioi.mRNA.OKI2018_I69.chr2.g4630.t1.cds</fullName>
    </submittedName>
</protein>
<evidence type="ECO:0000259" key="6">
    <source>
        <dbReference type="PROSITE" id="PS50106"/>
    </source>
</evidence>
<feature type="compositionally biased region" description="Low complexity" evidence="4">
    <location>
        <begin position="148"/>
        <end position="164"/>
    </location>
</feature>
<evidence type="ECO:0000256" key="2">
    <source>
        <dbReference type="ARBA" id="ARBA00022553"/>
    </source>
</evidence>
<dbReference type="SUPFAM" id="SSF50156">
    <property type="entry name" value="PDZ domain-like"/>
    <property type="match status" value="2"/>
</dbReference>
<feature type="domain" description="PID" evidence="5">
    <location>
        <begin position="511"/>
        <end position="656"/>
    </location>
</feature>
<evidence type="ECO:0000256" key="3">
    <source>
        <dbReference type="ARBA" id="ARBA00022737"/>
    </source>
</evidence>
<feature type="compositionally biased region" description="Polar residues" evidence="4">
    <location>
        <begin position="138"/>
        <end position="147"/>
    </location>
</feature>
<dbReference type="PROSITE" id="PS01179">
    <property type="entry name" value="PID"/>
    <property type="match status" value="1"/>
</dbReference>
<dbReference type="PANTHER" id="PTHR12345:SF16">
    <property type="entry name" value="X11L, ISOFORM F-RELATED"/>
    <property type="match status" value="1"/>
</dbReference>
<dbReference type="InterPro" id="IPR006020">
    <property type="entry name" value="PTB/PI_dom"/>
</dbReference>
<evidence type="ECO:0000256" key="4">
    <source>
        <dbReference type="SAM" id="MobiDB-lite"/>
    </source>
</evidence>
<dbReference type="CDD" id="cd06793">
    <property type="entry name" value="PDZ2_APBA1_3-like"/>
    <property type="match status" value="1"/>
</dbReference>
<keyword evidence="3" id="KW-0677">Repeat</keyword>
<dbReference type="Proteomes" id="UP001158576">
    <property type="component" value="Chromosome 2"/>
</dbReference>
<gene>
    <name evidence="7" type="ORF">OKIOD_LOCUS13395</name>
</gene>
<reference evidence="7 8" key="1">
    <citation type="submission" date="2021-04" db="EMBL/GenBank/DDBJ databases">
        <authorList>
            <person name="Bliznina A."/>
        </authorList>
    </citation>
    <scope>NUCLEOTIDE SEQUENCE [LARGE SCALE GENOMIC DNA]</scope>
</reference>
<dbReference type="CDD" id="cd06720">
    <property type="entry name" value="PDZ1_APBA1_3-like"/>
    <property type="match status" value="1"/>
</dbReference>
<dbReference type="InterPro" id="IPR011993">
    <property type="entry name" value="PH-like_dom_sf"/>
</dbReference>
<evidence type="ECO:0000256" key="1">
    <source>
        <dbReference type="ARBA" id="ARBA00022448"/>
    </source>
</evidence>
<name>A0ABN7T3F0_OIKDI</name>
<dbReference type="PROSITE" id="PS50106">
    <property type="entry name" value="PDZ"/>
    <property type="match status" value="2"/>
</dbReference>
<feature type="compositionally biased region" description="Basic and acidic residues" evidence="4">
    <location>
        <begin position="370"/>
        <end position="392"/>
    </location>
</feature>
<feature type="domain" description="PDZ" evidence="6">
    <location>
        <begin position="782"/>
        <end position="858"/>
    </location>
</feature>
<dbReference type="SUPFAM" id="SSF50729">
    <property type="entry name" value="PH domain-like"/>
    <property type="match status" value="1"/>
</dbReference>
<dbReference type="InterPro" id="IPR036034">
    <property type="entry name" value="PDZ_sf"/>
</dbReference>
<accession>A0ABN7T3F0</accession>
<dbReference type="Gene3D" id="2.30.29.30">
    <property type="entry name" value="Pleckstrin-homology domain (PH domain)/Phosphotyrosine-binding domain (PTB)"/>
    <property type="match status" value="1"/>
</dbReference>
<feature type="compositionally biased region" description="Polar residues" evidence="4">
    <location>
        <begin position="430"/>
        <end position="449"/>
    </location>
</feature>
<dbReference type="Pfam" id="PF00595">
    <property type="entry name" value="PDZ"/>
    <property type="match status" value="2"/>
</dbReference>
<feature type="compositionally biased region" description="Polar residues" evidence="4">
    <location>
        <begin position="315"/>
        <end position="324"/>
    </location>
</feature>
<dbReference type="SMART" id="SM00228">
    <property type="entry name" value="PDZ"/>
    <property type="match status" value="2"/>
</dbReference>
<keyword evidence="2" id="KW-0597">Phosphoprotein</keyword>
<dbReference type="InterPro" id="IPR051230">
    <property type="entry name" value="APP-Binding"/>
</dbReference>
<proteinExistence type="predicted"/>
<evidence type="ECO:0000259" key="5">
    <source>
        <dbReference type="PROSITE" id="PS01179"/>
    </source>
</evidence>
<dbReference type="PANTHER" id="PTHR12345">
    <property type="entry name" value="SYNTENIN RELATED"/>
    <property type="match status" value="1"/>
</dbReference>